<dbReference type="SMART" id="SM00530">
    <property type="entry name" value="HTH_XRE"/>
    <property type="match status" value="1"/>
</dbReference>
<evidence type="ECO:0000313" key="4">
    <source>
        <dbReference type="Proteomes" id="UP001208567"/>
    </source>
</evidence>
<feature type="domain" description="HTH cro/C1-type" evidence="2">
    <location>
        <begin position="6"/>
        <end position="60"/>
    </location>
</feature>
<evidence type="ECO:0000256" key="1">
    <source>
        <dbReference type="ARBA" id="ARBA00023125"/>
    </source>
</evidence>
<evidence type="ECO:0000313" key="3">
    <source>
        <dbReference type="EMBL" id="GLC32888.1"/>
    </source>
</evidence>
<dbReference type="InterPro" id="IPR001387">
    <property type="entry name" value="Cro/C1-type_HTH"/>
</dbReference>
<reference evidence="3 4" key="1">
    <citation type="journal article" date="2024" name="Int. J. Syst. Evol. Microbiol.">
        <title>Clostridium omnivorum sp. nov., isolated from anoxic soil under the treatment of reductive soil disinfestation.</title>
        <authorList>
            <person name="Ueki A."/>
            <person name="Tonouchi A."/>
            <person name="Kaku N."/>
            <person name="Honma S."/>
            <person name="Ueki K."/>
        </authorList>
    </citation>
    <scope>NUCLEOTIDE SEQUENCE [LARGE SCALE GENOMIC DNA]</scope>
    <source>
        <strain evidence="3 4">E14</strain>
    </source>
</reference>
<accession>A0ABQ5NCG2</accession>
<dbReference type="Gene3D" id="1.10.260.40">
    <property type="entry name" value="lambda repressor-like DNA-binding domains"/>
    <property type="match status" value="1"/>
</dbReference>
<dbReference type="PROSITE" id="PS50943">
    <property type="entry name" value="HTH_CROC1"/>
    <property type="match status" value="1"/>
</dbReference>
<dbReference type="PANTHER" id="PTHR46558:SF4">
    <property type="entry name" value="DNA-BIDING PHAGE PROTEIN"/>
    <property type="match status" value="1"/>
</dbReference>
<name>A0ABQ5NCG2_9CLOT</name>
<comment type="caution">
    <text evidence="3">The sequence shown here is derived from an EMBL/GenBank/DDBJ whole genome shotgun (WGS) entry which is preliminary data.</text>
</comment>
<organism evidence="3 4">
    <name type="scientific">Clostridium omnivorum</name>
    <dbReference type="NCBI Taxonomy" id="1604902"/>
    <lineage>
        <taxon>Bacteria</taxon>
        <taxon>Bacillati</taxon>
        <taxon>Bacillota</taxon>
        <taxon>Clostridia</taxon>
        <taxon>Eubacteriales</taxon>
        <taxon>Clostridiaceae</taxon>
        <taxon>Clostridium</taxon>
    </lineage>
</organism>
<gene>
    <name evidence="3" type="ORF">bsdE14_42980</name>
</gene>
<dbReference type="Pfam" id="PF01381">
    <property type="entry name" value="HTH_3"/>
    <property type="match status" value="1"/>
</dbReference>
<protein>
    <recommendedName>
        <fullName evidence="2">HTH cro/C1-type domain-containing protein</fullName>
    </recommendedName>
</protein>
<dbReference type="Proteomes" id="UP001208567">
    <property type="component" value="Unassembled WGS sequence"/>
</dbReference>
<dbReference type="RefSeq" id="WP_264852349.1">
    <property type="nucleotide sequence ID" value="NZ_BRXR01000002.1"/>
</dbReference>
<proteinExistence type="predicted"/>
<sequence length="69" mass="8160">MTNEKLKKAREKAGFTQKSFAEEINIKLRTYKSYERGERYPRKTNLSIICKKLNLDASVFYPVENADER</sequence>
<dbReference type="SUPFAM" id="SSF47413">
    <property type="entry name" value="lambda repressor-like DNA-binding domains"/>
    <property type="match status" value="1"/>
</dbReference>
<dbReference type="CDD" id="cd00093">
    <property type="entry name" value="HTH_XRE"/>
    <property type="match status" value="1"/>
</dbReference>
<dbReference type="InterPro" id="IPR010982">
    <property type="entry name" value="Lambda_DNA-bd_dom_sf"/>
</dbReference>
<dbReference type="PANTHER" id="PTHR46558">
    <property type="entry name" value="TRACRIPTIONAL REGULATORY PROTEIN-RELATED-RELATED"/>
    <property type="match status" value="1"/>
</dbReference>
<evidence type="ECO:0000259" key="2">
    <source>
        <dbReference type="PROSITE" id="PS50943"/>
    </source>
</evidence>
<dbReference type="EMBL" id="BRXR01000002">
    <property type="protein sequence ID" value="GLC32888.1"/>
    <property type="molecule type" value="Genomic_DNA"/>
</dbReference>
<keyword evidence="4" id="KW-1185">Reference proteome</keyword>
<keyword evidence="1" id="KW-0238">DNA-binding</keyword>